<gene>
    <name evidence="3" type="ORF">BaRGS_00024288</name>
</gene>
<feature type="region of interest" description="Disordered" evidence="1">
    <location>
        <begin position="182"/>
        <end position="207"/>
    </location>
</feature>
<dbReference type="AlphaFoldDB" id="A0ABD0KBW3"/>
<feature type="compositionally biased region" description="Low complexity" evidence="1">
    <location>
        <begin position="184"/>
        <end position="207"/>
    </location>
</feature>
<keyword evidence="2" id="KW-0812">Transmembrane</keyword>
<evidence type="ECO:0000256" key="1">
    <source>
        <dbReference type="SAM" id="MobiDB-lite"/>
    </source>
</evidence>
<name>A0ABD0KBW3_9CAEN</name>
<accession>A0ABD0KBW3</accession>
<evidence type="ECO:0000313" key="3">
    <source>
        <dbReference type="EMBL" id="KAK7484532.1"/>
    </source>
</evidence>
<keyword evidence="2" id="KW-1133">Transmembrane helix</keyword>
<dbReference type="Proteomes" id="UP001519460">
    <property type="component" value="Unassembled WGS sequence"/>
</dbReference>
<sequence length="207" mass="23064">QTQRKTRYRTMAPRYLAVLTRGMFCGRPARVAMLMMLILSLMYLYTFLSRAEPDGSLTPDTSYKQRMDFPSAANTVRISGQNLSSTEPAGKVVRSVYQTTKAKEDKISRGSKINERSYLTGIKLETDSTKKAEEHEQTTKTTETSTSAKTKAGDPQNTSTHKIHLQPVSLLPTGRQQILVSRQRVSSRASLAATARRRANTSSTTIK</sequence>
<comment type="caution">
    <text evidence="3">The sequence shown here is derived from an EMBL/GenBank/DDBJ whole genome shotgun (WGS) entry which is preliminary data.</text>
</comment>
<feature type="non-terminal residue" evidence="3">
    <location>
        <position position="1"/>
    </location>
</feature>
<organism evidence="3 4">
    <name type="scientific">Batillaria attramentaria</name>
    <dbReference type="NCBI Taxonomy" id="370345"/>
    <lineage>
        <taxon>Eukaryota</taxon>
        <taxon>Metazoa</taxon>
        <taxon>Spiralia</taxon>
        <taxon>Lophotrochozoa</taxon>
        <taxon>Mollusca</taxon>
        <taxon>Gastropoda</taxon>
        <taxon>Caenogastropoda</taxon>
        <taxon>Sorbeoconcha</taxon>
        <taxon>Cerithioidea</taxon>
        <taxon>Batillariidae</taxon>
        <taxon>Batillaria</taxon>
    </lineage>
</organism>
<evidence type="ECO:0000313" key="4">
    <source>
        <dbReference type="Proteomes" id="UP001519460"/>
    </source>
</evidence>
<feature type="region of interest" description="Disordered" evidence="1">
    <location>
        <begin position="125"/>
        <end position="164"/>
    </location>
</feature>
<keyword evidence="4" id="KW-1185">Reference proteome</keyword>
<feature type="transmembrane region" description="Helical" evidence="2">
    <location>
        <begin position="31"/>
        <end position="48"/>
    </location>
</feature>
<feature type="compositionally biased region" description="Basic and acidic residues" evidence="1">
    <location>
        <begin position="125"/>
        <end position="138"/>
    </location>
</feature>
<dbReference type="EMBL" id="JACVVK020000209">
    <property type="protein sequence ID" value="KAK7484532.1"/>
    <property type="molecule type" value="Genomic_DNA"/>
</dbReference>
<feature type="compositionally biased region" description="Low complexity" evidence="1">
    <location>
        <begin position="139"/>
        <end position="150"/>
    </location>
</feature>
<feature type="non-terminal residue" evidence="3">
    <location>
        <position position="207"/>
    </location>
</feature>
<evidence type="ECO:0000256" key="2">
    <source>
        <dbReference type="SAM" id="Phobius"/>
    </source>
</evidence>
<keyword evidence="2" id="KW-0472">Membrane</keyword>
<protein>
    <submittedName>
        <fullName evidence="3">Uncharacterized protein</fullName>
    </submittedName>
</protein>
<reference evidence="3 4" key="1">
    <citation type="journal article" date="2023" name="Sci. Data">
        <title>Genome assembly of the Korean intertidal mud-creeper Batillaria attramentaria.</title>
        <authorList>
            <person name="Patra A.K."/>
            <person name="Ho P.T."/>
            <person name="Jun S."/>
            <person name="Lee S.J."/>
            <person name="Kim Y."/>
            <person name="Won Y.J."/>
        </authorList>
    </citation>
    <scope>NUCLEOTIDE SEQUENCE [LARGE SCALE GENOMIC DNA]</scope>
    <source>
        <strain evidence="3">Wonlab-2016</strain>
    </source>
</reference>
<proteinExistence type="predicted"/>